<evidence type="ECO:0000256" key="1">
    <source>
        <dbReference type="ARBA" id="ARBA00008791"/>
    </source>
</evidence>
<dbReference type="SUPFAM" id="SSF52402">
    <property type="entry name" value="Adenine nucleotide alpha hydrolases-like"/>
    <property type="match status" value="2"/>
</dbReference>
<dbReference type="CDD" id="cd00293">
    <property type="entry name" value="USP-like"/>
    <property type="match status" value="2"/>
</dbReference>
<evidence type="ECO:0000259" key="2">
    <source>
        <dbReference type="Pfam" id="PF00582"/>
    </source>
</evidence>
<dbReference type="EMBL" id="QEWP01000007">
    <property type="protein sequence ID" value="PWD99472.1"/>
    <property type="molecule type" value="Genomic_DNA"/>
</dbReference>
<dbReference type="RefSeq" id="WP_109264460.1">
    <property type="nucleotide sequence ID" value="NZ_QEWP01000007.1"/>
</dbReference>
<dbReference type="PANTHER" id="PTHR46268:SF6">
    <property type="entry name" value="UNIVERSAL STRESS PROTEIN UP12"/>
    <property type="match status" value="1"/>
</dbReference>
<dbReference type="AlphaFoldDB" id="A0A2U2B8V1"/>
<keyword evidence="4" id="KW-1185">Reference proteome</keyword>
<dbReference type="OrthoDB" id="1522603at2"/>
<comment type="caution">
    <text evidence="3">The sequence shown here is derived from an EMBL/GenBank/DDBJ whole genome shotgun (WGS) entry which is preliminary data.</text>
</comment>
<proteinExistence type="inferred from homology"/>
<protein>
    <submittedName>
        <fullName evidence="3">Universal stress protein UspA</fullName>
    </submittedName>
</protein>
<dbReference type="InterPro" id="IPR006015">
    <property type="entry name" value="Universal_stress_UspA"/>
</dbReference>
<evidence type="ECO:0000313" key="4">
    <source>
        <dbReference type="Proteomes" id="UP000244956"/>
    </source>
</evidence>
<evidence type="ECO:0000313" key="3">
    <source>
        <dbReference type="EMBL" id="PWD99472.1"/>
    </source>
</evidence>
<comment type="similarity">
    <text evidence="1">Belongs to the universal stress protein A family.</text>
</comment>
<accession>A0A2U2B8V1</accession>
<dbReference type="Gene3D" id="3.40.50.12370">
    <property type="match status" value="1"/>
</dbReference>
<reference evidence="3 4" key="1">
    <citation type="submission" date="2018-05" db="EMBL/GenBank/DDBJ databases">
        <title>Marinilabilia rubrum sp. nov., isolated from saltern sediment.</title>
        <authorList>
            <person name="Zhang R."/>
        </authorList>
    </citation>
    <scope>NUCLEOTIDE SEQUENCE [LARGE SCALE GENOMIC DNA]</scope>
    <source>
        <strain evidence="3 4">WTE16</strain>
    </source>
</reference>
<dbReference type="Proteomes" id="UP000244956">
    <property type="component" value="Unassembled WGS sequence"/>
</dbReference>
<name>A0A2U2B8V1_9BACT</name>
<dbReference type="Pfam" id="PF00582">
    <property type="entry name" value="Usp"/>
    <property type="match status" value="1"/>
</dbReference>
<dbReference type="PANTHER" id="PTHR46268">
    <property type="entry name" value="STRESS RESPONSE PROTEIN NHAX"/>
    <property type="match status" value="1"/>
</dbReference>
<feature type="domain" description="UspA" evidence="2">
    <location>
        <begin position="6"/>
        <end position="127"/>
    </location>
</feature>
<dbReference type="PRINTS" id="PR01438">
    <property type="entry name" value="UNVRSLSTRESS"/>
</dbReference>
<gene>
    <name evidence="3" type="ORF">DDZ16_10725</name>
</gene>
<organism evidence="3 4">
    <name type="scientific">Marinilabilia rubra</name>
    <dbReference type="NCBI Taxonomy" id="2162893"/>
    <lineage>
        <taxon>Bacteria</taxon>
        <taxon>Pseudomonadati</taxon>
        <taxon>Bacteroidota</taxon>
        <taxon>Bacteroidia</taxon>
        <taxon>Marinilabiliales</taxon>
        <taxon>Marinilabiliaceae</taxon>
        <taxon>Marinilabilia</taxon>
    </lineage>
</organism>
<dbReference type="InterPro" id="IPR006016">
    <property type="entry name" value="UspA"/>
</dbReference>
<sequence>MESLMHSILVPYDFTDVAFNAAAHAANLSAVLNTNITLLHIVKKDSETGNAESKLKEEASRIQKKLNVNIQTLVKEGSIFKTINAVSEELESAMVVMGTHGMKGLQKLTGSWALKVIVGSRVPFLVVQEPPQKNDYTKIVFPVDFKSENKEKLRWAEYMSRFFQTKIFLFSSTSKDGGVDGKTKANVVFCKNFLEEKNIDYELILAKHKNSFSQETIDFAKENNADLIIIMTTRDIAFHDYVLGAQEQYIIANSAKVPVMVINPRTDLMKYGYGGGF</sequence>